<keyword evidence="2" id="KW-1185">Reference proteome</keyword>
<gene>
    <name evidence="1" type="ORF">SSPSH_002113</name>
</gene>
<dbReference type="Proteomes" id="UP000006242">
    <property type="component" value="Unassembled WGS sequence"/>
</dbReference>
<organism evidence="1 2">
    <name type="scientific">Salinisphaera shabanensis E1L3A</name>
    <dbReference type="NCBI Taxonomy" id="1033802"/>
    <lineage>
        <taxon>Bacteria</taxon>
        <taxon>Pseudomonadati</taxon>
        <taxon>Pseudomonadota</taxon>
        <taxon>Gammaproteobacteria</taxon>
        <taxon>Salinisphaerales</taxon>
        <taxon>Salinisphaeraceae</taxon>
        <taxon>Salinisphaera</taxon>
    </lineage>
</organism>
<sequence length="548" mass="58974">MNTVASDAGFAPAVSDNTASFDTAGSAGQKHKTKRNTPLKHKICWVAAALVLGLSGVVADVAWESRSRLYESRQQGLRDSVGMAVNIVDGLKSAVDQGEISVDEAKSRAAAALSDMHFGANDNNYVFAIDSDLRAVAHPRLAAGEDLSNVKDQDGVFMYRRMLEIARADGKGFVYYATQRVADGPELPKMSLVEHFEPWDWTIGAGVYIDDIAATFHRELLKYALVLGAFGLLMLLMLVYLARAIYRDLGGETYEARAQLENVARGDLATALTLDASRENSLMGSVENMRRDLAELIAGIGHGSESIEGAAREIAQANADLSARTQQQAASLEESAASLEQLTATVANNAETTRHASSIATDSRTALDNSRQLVGDVVDAMDHIRRDADEIAQITTVIDGIAFQTNLLALNASVEAARAGEHGRGFAVVAEEVRKLAARSAEAAKNITGLTERSVKQAREGSERVEQARESMATLGEHVERTQGLMTDISNATSEQSHGIGQVNQAVAQMDEMTQQNAAMVEQAAAASQSLREQAESLRQRILRFRIG</sequence>
<accession>A0ACB4V5U0</accession>
<proteinExistence type="predicted"/>
<name>A0ACB4V5U0_9GAMM</name>
<evidence type="ECO:0000313" key="2">
    <source>
        <dbReference type="Proteomes" id="UP000006242"/>
    </source>
</evidence>
<protein>
    <submittedName>
        <fullName evidence="1">Chemotaxis protein</fullName>
    </submittedName>
</protein>
<reference evidence="1 2" key="1">
    <citation type="journal article" date="2011" name="J. Bacteriol.">
        <title>Genome sequence of Salinisphaera shabanensis, a gammaproteobacterium from the harsh, variable environment of the brine-seawater interface of the Shaban Deep in the Red Sea.</title>
        <authorList>
            <person name="Antunes A."/>
            <person name="Alam I."/>
            <person name="Bajic V.B."/>
            <person name="Stingl U."/>
        </authorList>
    </citation>
    <scope>NUCLEOTIDE SEQUENCE [LARGE SCALE GENOMIC DNA]</scope>
    <source>
        <strain evidence="1 2">E1L3A</strain>
    </source>
</reference>
<dbReference type="EMBL" id="AFNV02000013">
    <property type="protein sequence ID" value="ERJ19031.1"/>
    <property type="molecule type" value="Genomic_DNA"/>
</dbReference>
<reference evidence="1 2" key="2">
    <citation type="journal article" date="2013" name="PLoS ONE">
        <title>INDIGO - INtegrated Data Warehouse of MIcrobial GenOmes with Examples from the Red Sea Extremophiles.</title>
        <authorList>
            <person name="Alam I."/>
            <person name="Antunes A."/>
            <person name="Kamau A.A."/>
            <person name="Ba Alawi W."/>
            <person name="Kalkatawi M."/>
            <person name="Stingl U."/>
            <person name="Bajic V.B."/>
        </authorList>
    </citation>
    <scope>NUCLEOTIDE SEQUENCE [LARGE SCALE GENOMIC DNA]</scope>
    <source>
        <strain evidence="1 2">E1L3A</strain>
    </source>
</reference>
<evidence type="ECO:0000313" key="1">
    <source>
        <dbReference type="EMBL" id="ERJ19031.1"/>
    </source>
</evidence>
<comment type="caution">
    <text evidence="1">The sequence shown here is derived from an EMBL/GenBank/DDBJ whole genome shotgun (WGS) entry which is preliminary data.</text>
</comment>